<comment type="caution">
    <text evidence="4">The sequence shown here is derived from an EMBL/GenBank/DDBJ whole genome shotgun (WGS) entry which is preliminary data.</text>
</comment>
<sequence length="178" mass="19461">MASCSSLLITKRTLLSIFLILASTHDIKGCFTHIFSFGDSNTDTGNLLNIWQGDEPPLFGLPPYGKTYFHRPTGRCSDGRLIIDFIAESLGLSHIPPYNGGNKEKITKIVDGVNFAVVAATALDATYYIEKGIDKPFAIFSLRTQLGWFKEVLRSACNTSSGDLSSNFFTAQPNSSIL</sequence>
<dbReference type="Gene3D" id="3.40.50.1110">
    <property type="entry name" value="SGNH hydrolase"/>
    <property type="match status" value="1"/>
</dbReference>
<dbReference type="Pfam" id="PF00657">
    <property type="entry name" value="Lipase_GDSL"/>
    <property type="match status" value="1"/>
</dbReference>
<name>A0AAN8UJ00_9MAGN</name>
<dbReference type="AlphaFoldDB" id="A0AAN8UJ00"/>
<organism evidence="4 5">
    <name type="scientific">Dillenia turbinata</name>
    <dbReference type="NCBI Taxonomy" id="194707"/>
    <lineage>
        <taxon>Eukaryota</taxon>
        <taxon>Viridiplantae</taxon>
        <taxon>Streptophyta</taxon>
        <taxon>Embryophyta</taxon>
        <taxon>Tracheophyta</taxon>
        <taxon>Spermatophyta</taxon>
        <taxon>Magnoliopsida</taxon>
        <taxon>eudicotyledons</taxon>
        <taxon>Gunneridae</taxon>
        <taxon>Pentapetalae</taxon>
        <taxon>Dilleniales</taxon>
        <taxon>Dilleniaceae</taxon>
        <taxon>Dillenia</taxon>
    </lineage>
</organism>
<protein>
    <submittedName>
        <fullName evidence="4">GDSL lipase/esterase</fullName>
    </submittedName>
</protein>
<feature type="chain" id="PRO_5042954492" evidence="3">
    <location>
        <begin position="30"/>
        <end position="178"/>
    </location>
</feature>
<dbReference type="EMBL" id="JBAMMX010000023">
    <property type="protein sequence ID" value="KAK6917663.1"/>
    <property type="molecule type" value="Genomic_DNA"/>
</dbReference>
<dbReference type="InterPro" id="IPR036514">
    <property type="entry name" value="SGNH_hydro_sf"/>
</dbReference>
<dbReference type="PANTHER" id="PTHR22835:SF683">
    <property type="entry name" value="OS05G0506800 PROTEIN"/>
    <property type="match status" value="1"/>
</dbReference>
<evidence type="ECO:0000256" key="3">
    <source>
        <dbReference type="SAM" id="SignalP"/>
    </source>
</evidence>
<keyword evidence="2" id="KW-0325">Glycoprotein</keyword>
<evidence type="ECO:0000256" key="2">
    <source>
        <dbReference type="ARBA" id="ARBA00023180"/>
    </source>
</evidence>
<dbReference type="InterPro" id="IPR001087">
    <property type="entry name" value="GDSL"/>
</dbReference>
<gene>
    <name evidence="4" type="ORF">RJ641_018414</name>
</gene>
<evidence type="ECO:0000313" key="4">
    <source>
        <dbReference type="EMBL" id="KAK6917663.1"/>
    </source>
</evidence>
<evidence type="ECO:0000256" key="1">
    <source>
        <dbReference type="ARBA" id="ARBA00008668"/>
    </source>
</evidence>
<comment type="similarity">
    <text evidence="1">Belongs to the 'GDSL' lipolytic enzyme family.</text>
</comment>
<reference evidence="4 5" key="1">
    <citation type="submission" date="2023-12" db="EMBL/GenBank/DDBJ databases">
        <title>A high-quality genome assembly for Dillenia turbinata (Dilleniales).</title>
        <authorList>
            <person name="Chanderbali A."/>
        </authorList>
    </citation>
    <scope>NUCLEOTIDE SEQUENCE [LARGE SCALE GENOMIC DNA]</scope>
    <source>
        <strain evidence="4">LSX21</strain>
        <tissue evidence="4">Leaf</tissue>
    </source>
</reference>
<keyword evidence="5" id="KW-1185">Reference proteome</keyword>
<feature type="signal peptide" evidence="3">
    <location>
        <begin position="1"/>
        <end position="29"/>
    </location>
</feature>
<dbReference type="GO" id="GO:0016788">
    <property type="term" value="F:hydrolase activity, acting on ester bonds"/>
    <property type="evidence" value="ECO:0007669"/>
    <property type="project" value="InterPro"/>
</dbReference>
<proteinExistence type="inferred from homology"/>
<accession>A0AAN8UJ00</accession>
<evidence type="ECO:0000313" key="5">
    <source>
        <dbReference type="Proteomes" id="UP001370490"/>
    </source>
</evidence>
<keyword evidence="3" id="KW-0732">Signal</keyword>
<dbReference type="Proteomes" id="UP001370490">
    <property type="component" value="Unassembled WGS sequence"/>
</dbReference>
<dbReference type="PANTHER" id="PTHR22835">
    <property type="entry name" value="ZINC FINGER FYVE DOMAIN CONTAINING PROTEIN"/>
    <property type="match status" value="1"/>
</dbReference>